<dbReference type="RefSeq" id="WP_220783495.1">
    <property type="nucleotide sequence ID" value="NZ_BPEY01000186.1"/>
</dbReference>
<keyword evidence="2" id="KW-1185">Reference proteome</keyword>
<gene>
    <name evidence="1" type="ORF">TUM4438_45250</name>
</gene>
<evidence type="ECO:0000313" key="1">
    <source>
        <dbReference type="EMBL" id="GIU52459.1"/>
    </source>
</evidence>
<comment type="caution">
    <text evidence="1">The sequence shown here is derived from an EMBL/GenBank/DDBJ whole genome shotgun (WGS) entry which is preliminary data.</text>
</comment>
<dbReference type="Proteomes" id="UP000887104">
    <property type="component" value="Unassembled WGS sequence"/>
</dbReference>
<organism evidence="1 2">
    <name type="scientific">Shewanella sairae</name>
    <dbReference type="NCBI Taxonomy" id="190310"/>
    <lineage>
        <taxon>Bacteria</taxon>
        <taxon>Pseudomonadati</taxon>
        <taxon>Pseudomonadota</taxon>
        <taxon>Gammaproteobacteria</taxon>
        <taxon>Alteromonadales</taxon>
        <taxon>Shewanellaceae</taxon>
        <taxon>Shewanella</taxon>
    </lineage>
</organism>
<protein>
    <recommendedName>
        <fullName evidence="3">ParA family protein</fullName>
    </recommendedName>
</protein>
<sequence length="210" mass="23029">MKGVAIVGKKGGVGKTSLSHLLALGSAWKGTPAYLMHTDDRKPISVNGRPYMFYDARNPQTLTTLISAAINQDGLCVIDSGGNRGEFDMWIAKSVDMVLIPVTPDPESVCIALEHMASLESHGAKNVRFLLNMVSSNKNEKNRDQELYFSKLPTEKVIGEIPKVSAIKRLREEDTNPFLTPPTNVNNASRKLYGIVIKELSKLECESIGV</sequence>
<reference evidence="1" key="1">
    <citation type="submission" date="2021-05" db="EMBL/GenBank/DDBJ databases">
        <title>Molecular characterization for Shewanella algae harboring chromosomal blaOXA-55-like strains isolated from clinical and environment sample.</title>
        <authorList>
            <person name="Ohama Y."/>
            <person name="Aoki K."/>
            <person name="Harada S."/>
            <person name="Moriya K."/>
            <person name="Ishii Y."/>
            <person name="Tateda K."/>
        </authorList>
    </citation>
    <scope>NUCLEOTIDE SEQUENCE</scope>
    <source>
        <strain evidence="1">JCM 11563</strain>
    </source>
</reference>
<dbReference type="SUPFAM" id="SSF52540">
    <property type="entry name" value="P-loop containing nucleoside triphosphate hydrolases"/>
    <property type="match status" value="1"/>
</dbReference>
<name>A0ABQ4PRR6_9GAMM</name>
<proteinExistence type="predicted"/>
<dbReference type="EMBL" id="BPEY01000186">
    <property type="protein sequence ID" value="GIU52459.1"/>
    <property type="molecule type" value="Genomic_DNA"/>
</dbReference>
<evidence type="ECO:0000313" key="2">
    <source>
        <dbReference type="Proteomes" id="UP000887104"/>
    </source>
</evidence>
<dbReference type="InterPro" id="IPR027417">
    <property type="entry name" value="P-loop_NTPase"/>
</dbReference>
<dbReference type="Gene3D" id="3.40.50.300">
    <property type="entry name" value="P-loop containing nucleotide triphosphate hydrolases"/>
    <property type="match status" value="1"/>
</dbReference>
<accession>A0ABQ4PRR6</accession>
<evidence type="ECO:0008006" key="3">
    <source>
        <dbReference type="Google" id="ProtNLM"/>
    </source>
</evidence>